<feature type="compositionally biased region" description="Low complexity" evidence="11">
    <location>
        <begin position="18"/>
        <end position="32"/>
    </location>
</feature>
<keyword evidence="2" id="KW-0723">Serine/threonine-protein kinase</keyword>
<feature type="region of interest" description="Disordered" evidence="11">
    <location>
        <begin position="1"/>
        <end position="47"/>
    </location>
</feature>
<comment type="catalytic activity">
    <reaction evidence="8">
        <text>L-threonyl-[protein] + ATP = O-phospho-L-threonyl-[protein] + ADP + H(+)</text>
        <dbReference type="Rhea" id="RHEA:46608"/>
        <dbReference type="Rhea" id="RHEA-COMP:11060"/>
        <dbReference type="Rhea" id="RHEA-COMP:11605"/>
        <dbReference type="ChEBI" id="CHEBI:15378"/>
        <dbReference type="ChEBI" id="CHEBI:30013"/>
        <dbReference type="ChEBI" id="CHEBI:30616"/>
        <dbReference type="ChEBI" id="CHEBI:61977"/>
        <dbReference type="ChEBI" id="CHEBI:456216"/>
        <dbReference type="EC" id="2.7.11.1"/>
    </reaction>
</comment>
<protein>
    <recommendedName>
        <fullName evidence="1">non-specific serine/threonine protein kinase</fullName>
        <ecNumber evidence="1">2.7.11.1</ecNumber>
    </recommendedName>
</protein>
<dbReference type="GO" id="GO:0000011">
    <property type="term" value="P:vacuole inheritance"/>
    <property type="evidence" value="ECO:0007669"/>
    <property type="project" value="UniProtKB-ARBA"/>
</dbReference>
<feature type="compositionally biased region" description="Polar residues" evidence="11">
    <location>
        <begin position="409"/>
        <end position="420"/>
    </location>
</feature>
<keyword evidence="5 10" id="KW-0547">Nucleotide-binding</keyword>
<dbReference type="PROSITE" id="PS50011">
    <property type="entry name" value="PROTEIN_KINASE_DOM"/>
    <property type="match status" value="1"/>
</dbReference>
<dbReference type="InterPro" id="IPR000719">
    <property type="entry name" value="Prot_kinase_dom"/>
</dbReference>
<dbReference type="AlphaFoldDB" id="A0A1Q2YCJ1"/>
<feature type="compositionally biased region" description="Low complexity" evidence="11">
    <location>
        <begin position="421"/>
        <end position="436"/>
    </location>
</feature>
<dbReference type="FunFam" id="1.10.510.10:FF:000397">
    <property type="entry name" value="Serine/threonine-protein kinase KIN4"/>
    <property type="match status" value="1"/>
</dbReference>
<feature type="compositionally biased region" description="Basic and acidic residues" evidence="11">
    <location>
        <begin position="33"/>
        <end position="47"/>
    </location>
</feature>
<feature type="compositionally biased region" description="Polar residues" evidence="11">
    <location>
        <begin position="833"/>
        <end position="853"/>
    </location>
</feature>
<evidence type="ECO:0000313" key="14">
    <source>
        <dbReference type="Proteomes" id="UP000186136"/>
    </source>
</evidence>
<evidence type="ECO:0000256" key="6">
    <source>
        <dbReference type="ARBA" id="ARBA00022777"/>
    </source>
</evidence>
<feature type="compositionally biased region" description="Polar residues" evidence="11">
    <location>
        <begin position="730"/>
        <end position="753"/>
    </location>
</feature>
<accession>A0A1Q2YCJ1</accession>
<sequence>MSSSKQHLKQESIPPPSSSSSSSYYNNVPSHSNNKDNRRSMDISGKRRIPREVRFGNYVLGSTLGEGEFGKVKLGWRKDGKNPSQAAIKLIKRDSIPTGSEKEGKIYREITALKKLRHPNIVRLVEVLQNDKYIGIVLEYASGGELFDYILDHRYLKESLACRLFAQLVSGVDYMHAKGIVHRDLKLENLLLDKHKNIIITDFGFVNSFHNANNDLMKTSCGSPCYAAPELVVSSEPYEGKKVDIWSCGVILYAMLAGYLPFDDDPENPDGSNIARLYHYITHTPLTFPEYIQPTPRDLLRRLLVSNPNKRINLKDIRSHQWLAPHAPFLSVTPMEWDRNYRSTKVLTQQDKINRRMSLMENPTSASLMLNKQNVRSYSTHNVQAALYSNPAAPQTSHTVAIPSAEASPVTSPVRQTKVPSSSSSNNVVTSSSSVNGPTRHSRSGSTASIALQAVVDADVEIKRRYSNGSDVLTTPVRNTNQRPISFVPILSDNKNFETIKESPEHQKILPPPIPVFKKPANSTMKLPSSRANKPRPTSYHPSYTASNIFNSSELSFIATTNLSESSLRATGRPKIGNSSTYSSTTESLISNSLRDISPTETDNTGVKLYDVNESKTPSVTEKTSTNISASQEKQNNRNSYAMDLLTNAMDTLSMISKGTTQASQNANSSSTNLEENHLSPVTAKAESITESSDKADTTINNNPGNDNKDITLLEADESEKENVKGGNSGSVKTKSNSPTNSHNEVPLPSSNLSTASGAGAGSSAGVGAGATGAAGTKYKRFSLLTFYQSIPEPTAPSNYVMNNVNSISENVSKSVDTNVKKQISAPKVVSATKVTQTPNVYSESSQNPPQETSIEHRQRKVTPNSGSHSSVHAKTKITRKPLEPSNVKSDRRVSSIYVQDKAERNEKETSTARKVMDFFKRRSMRI</sequence>
<dbReference type="SUPFAM" id="SSF56112">
    <property type="entry name" value="Protein kinase-like (PK-like)"/>
    <property type="match status" value="1"/>
</dbReference>
<feature type="compositionally biased region" description="Gly residues" evidence="11">
    <location>
        <begin position="759"/>
        <end position="773"/>
    </location>
</feature>
<dbReference type="GO" id="GO:0030447">
    <property type="term" value="P:filamentous growth"/>
    <property type="evidence" value="ECO:0007669"/>
    <property type="project" value="UniProtKB-ARBA"/>
</dbReference>
<dbReference type="PROSITE" id="PS00107">
    <property type="entry name" value="PROTEIN_KINASE_ATP"/>
    <property type="match status" value="1"/>
</dbReference>
<dbReference type="PROSITE" id="PS00108">
    <property type="entry name" value="PROTEIN_KINASE_ST"/>
    <property type="match status" value="1"/>
</dbReference>
<keyword evidence="6" id="KW-0418">Kinase</keyword>
<evidence type="ECO:0000256" key="7">
    <source>
        <dbReference type="ARBA" id="ARBA00022840"/>
    </source>
</evidence>
<evidence type="ECO:0000256" key="2">
    <source>
        <dbReference type="ARBA" id="ARBA00022527"/>
    </source>
</evidence>
<dbReference type="FunFam" id="3.30.200.20:FF:000042">
    <property type="entry name" value="Aurora kinase A"/>
    <property type="match status" value="1"/>
</dbReference>
<dbReference type="InterPro" id="IPR008271">
    <property type="entry name" value="Ser/Thr_kinase_AS"/>
</dbReference>
<evidence type="ECO:0000256" key="11">
    <source>
        <dbReference type="SAM" id="MobiDB-lite"/>
    </source>
</evidence>
<dbReference type="GO" id="GO:0045033">
    <property type="term" value="P:peroxisome inheritance"/>
    <property type="evidence" value="ECO:0007669"/>
    <property type="project" value="UniProtKB-ARBA"/>
</dbReference>
<dbReference type="EC" id="2.7.11.1" evidence="1"/>
<dbReference type="GO" id="GO:0005737">
    <property type="term" value="C:cytoplasm"/>
    <property type="evidence" value="ECO:0007669"/>
    <property type="project" value="UniProtKB-ARBA"/>
</dbReference>
<comment type="caution">
    <text evidence="13">The sequence shown here is derived from an EMBL/GenBank/DDBJ whole genome shotgun (WGS) entry which is preliminary data.</text>
</comment>
<feature type="region of interest" description="Disordered" evidence="11">
    <location>
        <begin position="660"/>
        <end position="773"/>
    </location>
</feature>
<evidence type="ECO:0000256" key="1">
    <source>
        <dbReference type="ARBA" id="ARBA00012513"/>
    </source>
</evidence>
<dbReference type="GO" id="GO:0035556">
    <property type="term" value="P:intracellular signal transduction"/>
    <property type="evidence" value="ECO:0007669"/>
    <property type="project" value="TreeGrafter"/>
</dbReference>
<evidence type="ECO:0000256" key="4">
    <source>
        <dbReference type="ARBA" id="ARBA00022679"/>
    </source>
</evidence>
<evidence type="ECO:0000256" key="10">
    <source>
        <dbReference type="PROSITE-ProRule" id="PRU10141"/>
    </source>
</evidence>
<keyword evidence="14" id="KW-1185">Reference proteome</keyword>
<organism evidence="13 14">
    <name type="scientific">Pichia membranifaciens</name>
    <dbReference type="NCBI Taxonomy" id="4926"/>
    <lineage>
        <taxon>Eukaryota</taxon>
        <taxon>Fungi</taxon>
        <taxon>Dikarya</taxon>
        <taxon>Ascomycota</taxon>
        <taxon>Saccharomycotina</taxon>
        <taxon>Pichiomycetes</taxon>
        <taxon>Pichiales</taxon>
        <taxon>Pichiaceae</taxon>
        <taxon>Pichia</taxon>
    </lineage>
</organism>
<evidence type="ECO:0000256" key="3">
    <source>
        <dbReference type="ARBA" id="ARBA00022553"/>
    </source>
</evidence>
<dbReference type="PANTHER" id="PTHR24346:SF110">
    <property type="entry name" value="NON-SPECIFIC SERINE_THREONINE PROTEIN KINASE"/>
    <property type="match status" value="1"/>
</dbReference>
<dbReference type="Proteomes" id="UP000186136">
    <property type="component" value="Unassembled WGS sequence"/>
</dbReference>
<reference evidence="13 14" key="1">
    <citation type="submission" date="2016-08" db="EMBL/GenBank/DDBJ databases">
        <title>Whole genome shotgun sequence of Pichia membranifaciens KS47-1.</title>
        <authorList>
            <person name="Konishi M."/>
            <person name="Ishida M."/>
            <person name="Arakawa T."/>
            <person name="Kato Y."/>
            <person name="Horiuchi J."/>
        </authorList>
    </citation>
    <scope>NUCLEOTIDE SEQUENCE [LARGE SCALE GENOMIC DNA]</scope>
    <source>
        <strain evidence="13 14">KS47-1</strain>
    </source>
</reference>
<feature type="compositionally biased region" description="Polar residues" evidence="11">
    <location>
        <begin position="862"/>
        <end position="871"/>
    </location>
</feature>
<gene>
    <name evidence="13" type="ORF">PMKS-000709</name>
</gene>
<evidence type="ECO:0000256" key="8">
    <source>
        <dbReference type="ARBA" id="ARBA00047899"/>
    </source>
</evidence>
<name>A0A1Q2YCJ1_9ASCO</name>
<dbReference type="EMBL" id="BDGI01000027">
    <property type="protein sequence ID" value="GAV27245.1"/>
    <property type="molecule type" value="Genomic_DNA"/>
</dbReference>
<feature type="region of interest" description="Disordered" evidence="11">
    <location>
        <begin position="594"/>
        <end position="639"/>
    </location>
</feature>
<feature type="compositionally biased region" description="Basic and acidic residues" evidence="11">
    <location>
        <begin position="901"/>
        <end position="911"/>
    </location>
</feature>
<comment type="catalytic activity">
    <reaction evidence="9">
        <text>L-seryl-[protein] + ATP = O-phospho-L-seryl-[protein] + ADP + H(+)</text>
        <dbReference type="Rhea" id="RHEA:17989"/>
        <dbReference type="Rhea" id="RHEA-COMP:9863"/>
        <dbReference type="Rhea" id="RHEA-COMP:11604"/>
        <dbReference type="ChEBI" id="CHEBI:15378"/>
        <dbReference type="ChEBI" id="CHEBI:29999"/>
        <dbReference type="ChEBI" id="CHEBI:30616"/>
        <dbReference type="ChEBI" id="CHEBI:83421"/>
        <dbReference type="ChEBI" id="CHEBI:456216"/>
        <dbReference type="EC" id="2.7.11.1"/>
    </reaction>
</comment>
<dbReference type="GO" id="GO:0004674">
    <property type="term" value="F:protein serine/threonine kinase activity"/>
    <property type="evidence" value="ECO:0007669"/>
    <property type="project" value="UniProtKB-KW"/>
</dbReference>
<feature type="compositionally biased region" description="Polar residues" evidence="11">
    <location>
        <begin position="594"/>
        <end position="605"/>
    </location>
</feature>
<keyword evidence="7 10" id="KW-0067">ATP-binding</keyword>
<evidence type="ECO:0000256" key="5">
    <source>
        <dbReference type="ARBA" id="ARBA00022741"/>
    </source>
</evidence>
<dbReference type="Pfam" id="PF00069">
    <property type="entry name" value="Pkinase"/>
    <property type="match status" value="1"/>
</dbReference>
<proteinExistence type="predicted"/>
<feature type="domain" description="Protein kinase" evidence="12">
    <location>
        <begin position="58"/>
        <end position="323"/>
    </location>
</feature>
<feature type="region of interest" description="Disordered" evidence="11">
    <location>
        <begin position="503"/>
        <end position="539"/>
    </location>
</feature>
<feature type="binding site" evidence="10">
    <location>
        <position position="89"/>
    </location>
    <ligand>
        <name>ATP</name>
        <dbReference type="ChEBI" id="CHEBI:30616"/>
    </ligand>
</feature>
<dbReference type="Gene3D" id="1.10.510.10">
    <property type="entry name" value="Transferase(Phosphotransferase) domain 1"/>
    <property type="match status" value="1"/>
</dbReference>
<dbReference type="InterPro" id="IPR017441">
    <property type="entry name" value="Protein_kinase_ATP_BS"/>
</dbReference>
<dbReference type="GO" id="GO:0005524">
    <property type="term" value="F:ATP binding"/>
    <property type="evidence" value="ECO:0007669"/>
    <property type="project" value="UniProtKB-UniRule"/>
</dbReference>
<feature type="compositionally biased region" description="Polar residues" evidence="11">
    <location>
        <begin position="521"/>
        <end position="532"/>
    </location>
</feature>
<dbReference type="OrthoDB" id="193931at2759"/>
<evidence type="ECO:0000256" key="9">
    <source>
        <dbReference type="ARBA" id="ARBA00048679"/>
    </source>
</evidence>
<feature type="region of interest" description="Disordered" evidence="11">
    <location>
        <begin position="830"/>
        <end position="911"/>
    </location>
</feature>
<dbReference type="PANTHER" id="PTHR24346">
    <property type="entry name" value="MAP/MICROTUBULE AFFINITY-REGULATING KINASE"/>
    <property type="match status" value="1"/>
</dbReference>
<dbReference type="InterPro" id="IPR011009">
    <property type="entry name" value="Kinase-like_dom_sf"/>
</dbReference>
<evidence type="ECO:0000259" key="12">
    <source>
        <dbReference type="PROSITE" id="PS50011"/>
    </source>
</evidence>
<dbReference type="SMART" id="SM00220">
    <property type="entry name" value="S_TKc"/>
    <property type="match status" value="1"/>
</dbReference>
<feature type="compositionally biased region" description="Polar residues" evidence="11">
    <location>
        <begin position="615"/>
        <end position="639"/>
    </location>
</feature>
<feature type="region of interest" description="Disordered" evidence="11">
    <location>
        <begin position="404"/>
        <end position="447"/>
    </location>
</feature>
<evidence type="ECO:0000313" key="13">
    <source>
        <dbReference type="EMBL" id="GAV27245.1"/>
    </source>
</evidence>
<keyword evidence="3" id="KW-0597">Phosphoprotein</keyword>
<keyword evidence="4" id="KW-0808">Transferase</keyword>
<feature type="compositionally biased region" description="Low complexity" evidence="11">
    <location>
        <begin position="660"/>
        <end position="673"/>
    </location>
</feature>